<dbReference type="AlphaFoldDB" id="A0A0J6FMS5"/>
<dbReference type="EMBL" id="DS268113">
    <property type="protein sequence ID" value="KMM71673.1"/>
    <property type="molecule type" value="Genomic_DNA"/>
</dbReference>
<feature type="chain" id="PRO_5005271150" evidence="1">
    <location>
        <begin position="18"/>
        <end position="121"/>
    </location>
</feature>
<evidence type="ECO:0000256" key="1">
    <source>
        <dbReference type="SAM" id="SignalP"/>
    </source>
</evidence>
<evidence type="ECO:0000313" key="2">
    <source>
        <dbReference type="EMBL" id="KMM71673.1"/>
    </source>
</evidence>
<evidence type="ECO:0000313" key="3">
    <source>
        <dbReference type="Proteomes" id="UP000054567"/>
    </source>
</evidence>
<name>A0A0J6FMS5_COCPO</name>
<dbReference type="VEuPathDB" id="FungiDB:CPAG_07976"/>
<sequence length="121" mass="14097">MTATLMLIFLILADVSASVSELGSKVEPQNKWQEERLDYLRIALAILNQYLRLVEATDTDEYPEYLQDWGTTTIPVIISRLASCQQSEVLRDYLNQEILHYSLWTPKEVLVDVKICFLRCW</sequence>
<keyword evidence="1" id="KW-0732">Signal</keyword>
<organism evidence="2 3">
    <name type="scientific">Coccidioides posadasii RMSCC 3488</name>
    <dbReference type="NCBI Taxonomy" id="454284"/>
    <lineage>
        <taxon>Eukaryota</taxon>
        <taxon>Fungi</taxon>
        <taxon>Dikarya</taxon>
        <taxon>Ascomycota</taxon>
        <taxon>Pezizomycotina</taxon>
        <taxon>Eurotiomycetes</taxon>
        <taxon>Eurotiomycetidae</taxon>
        <taxon>Onygenales</taxon>
        <taxon>Onygenaceae</taxon>
        <taxon>Coccidioides</taxon>
    </lineage>
</organism>
<dbReference type="Proteomes" id="UP000054567">
    <property type="component" value="Unassembled WGS sequence"/>
</dbReference>
<reference evidence="3" key="3">
    <citation type="journal article" date="2010" name="Genome Res.">
        <title>Population genomic sequencing of Coccidioides fungi reveals recent hybridization and transposon control.</title>
        <authorList>
            <person name="Neafsey D.E."/>
            <person name="Barker B.M."/>
            <person name="Sharpton T.J."/>
            <person name="Stajich J.E."/>
            <person name="Park D.J."/>
            <person name="Whiston E."/>
            <person name="Hung C.-Y."/>
            <person name="McMahan C."/>
            <person name="White J."/>
            <person name="Sykes S."/>
            <person name="Heiman D."/>
            <person name="Young S."/>
            <person name="Zeng Q."/>
            <person name="Abouelleil A."/>
            <person name="Aftuck L."/>
            <person name="Bessette D."/>
            <person name="Brown A."/>
            <person name="FitzGerald M."/>
            <person name="Lui A."/>
            <person name="Macdonald J.P."/>
            <person name="Priest M."/>
            <person name="Orbach M.J."/>
            <person name="Galgiani J.N."/>
            <person name="Kirkland T.N."/>
            <person name="Cole G.T."/>
            <person name="Birren B.W."/>
            <person name="Henn M.R."/>
            <person name="Taylor J.W."/>
            <person name="Rounsley S.D."/>
        </authorList>
    </citation>
    <scope>NUCLEOTIDE SEQUENCE [LARGE SCALE GENOMIC DNA]</scope>
    <source>
        <strain evidence="3">RMSCC 3488</strain>
    </source>
</reference>
<feature type="signal peptide" evidence="1">
    <location>
        <begin position="1"/>
        <end position="17"/>
    </location>
</feature>
<reference evidence="2 3" key="1">
    <citation type="submission" date="2007-06" db="EMBL/GenBank/DDBJ databases">
        <title>The Genome Sequence of Coccidioides posadasii RMSCC_3488.</title>
        <authorList>
            <consortium name="Coccidioides Genome Resources Consortium"/>
            <consortium name="The Broad Institute Genome Sequencing Platform"/>
            <person name="Henn M.R."/>
            <person name="Sykes S."/>
            <person name="Young S."/>
            <person name="Jaffe D."/>
            <person name="Berlin A."/>
            <person name="Alvarez P."/>
            <person name="Butler J."/>
            <person name="Gnerre S."/>
            <person name="Grabherr M."/>
            <person name="Mauceli E."/>
            <person name="Brockman W."/>
            <person name="Kodira C."/>
            <person name="Alvarado L."/>
            <person name="Zeng Q."/>
            <person name="Crawford M."/>
            <person name="Antoine C."/>
            <person name="Devon K."/>
            <person name="Galgiani J."/>
            <person name="Orsborn K."/>
            <person name="Lewis M.L."/>
            <person name="Nusbaum C."/>
            <person name="Galagan J."/>
            <person name="Birren B."/>
        </authorList>
    </citation>
    <scope>NUCLEOTIDE SEQUENCE [LARGE SCALE GENOMIC DNA]</scope>
    <source>
        <strain evidence="2 3">RMSCC 3488</strain>
    </source>
</reference>
<gene>
    <name evidence="2" type="ORF">CPAG_07976</name>
</gene>
<protein>
    <submittedName>
        <fullName evidence="2">Uncharacterized protein</fullName>
    </submittedName>
</protein>
<reference evidence="3" key="2">
    <citation type="journal article" date="2009" name="Genome Res.">
        <title>Comparative genomic analyses of the human fungal pathogens Coccidioides and their relatives.</title>
        <authorList>
            <person name="Sharpton T.J."/>
            <person name="Stajich J.E."/>
            <person name="Rounsley S.D."/>
            <person name="Gardner M.J."/>
            <person name="Wortman J.R."/>
            <person name="Jordar V.S."/>
            <person name="Maiti R."/>
            <person name="Kodira C.D."/>
            <person name="Neafsey D.E."/>
            <person name="Zeng Q."/>
            <person name="Hung C.-Y."/>
            <person name="McMahan C."/>
            <person name="Muszewska A."/>
            <person name="Grynberg M."/>
            <person name="Mandel M.A."/>
            <person name="Kellner E.M."/>
            <person name="Barker B.M."/>
            <person name="Galgiani J.N."/>
            <person name="Orbach M.J."/>
            <person name="Kirkland T.N."/>
            <person name="Cole G.T."/>
            <person name="Henn M.R."/>
            <person name="Birren B.W."/>
            <person name="Taylor J.W."/>
        </authorList>
    </citation>
    <scope>NUCLEOTIDE SEQUENCE [LARGE SCALE GENOMIC DNA]</scope>
    <source>
        <strain evidence="3">RMSCC 3488</strain>
    </source>
</reference>
<proteinExistence type="predicted"/>
<accession>A0A0J6FMS5</accession>